<evidence type="ECO:0000313" key="7">
    <source>
        <dbReference type="EMBL" id="GGA05377.1"/>
    </source>
</evidence>
<organism evidence="7 8">
    <name type="scientific">Sediminivirga luteola</name>
    <dbReference type="NCBI Taxonomy" id="1774748"/>
    <lineage>
        <taxon>Bacteria</taxon>
        <taxon>Bacillati</taxon>
        <taxon>Actinomycetota</taxon>
        <taxon>Actinomycetes</taxon>
        <taxon>Micrococcales</taxon>
        <taxon>Brevibacteriaceae</taxon>
        <taxon>Sediminivirga</taxon>
    </lineage>
</organism>
<keyword evidence="3" id="KW-0479">Metal-binding</keyword>
<accession>A0A8J2TVX3</accession>
<comment type="caution">
    <text evidence="7">The sequence shown here is derived from an EMBL/GenBank/DDBJ whole genome shotgun (WGS) entry which is preliminary data.</text>
</comment>
<reference evidence="7" key="2">
    <citation type="submission" date="2020-09" db="EMBL/GenBank/DDBJ databases">
        <authorList>
            <person name="Sun Q."/>
            <person name="Zhou Y."/>
        </authorList>
    </citation>
    <scope>NUCLEOTIDE SEQUENCE</scope>
    <source>
        <strain evidence="7">CGMCC 1.12785</strain>
    </source>
</reference>
<evidence type="ECO:0000256" key="3">
    <source>
        <dbReference type="ARBA" id="ARBA00022723"/>
    </source>
</evidence>
<proteinExistence type="inferred from homology"/>
<protein>
    <submittedName>
        <fullName evidence="7">Histone deacetylase</fullName>
    </submittedName>
</protein>
<evidence type="ECO:0000256" key="4">
    <source>
        <dbReference type="ARBA" id="ARBA00022801"/>
    </source>
</evidence>
<dbReference type="InterPro" id="IPR023801">
    <property type="entry name" value="His_deacetylse_dom"/>
</dbReference>
<dbReference type="GO" id="GO:0046872">
    <property type="term" value="F:metal ion binding"/>
    <property type="evidence" value="ECO:0007669"/>
    <property type="project" value="UniProtKB-KW"/>
</dbReference>
<name>A0A8J2TVX3_9MICO</name>
<dbReference type="Gene3D" id="3.40.800.20">
    <property type="entry name" value="Histone deacetylase domain"/>
    <property type="match status" value="1"/>
</dbReference>
<keyword evidence="4" id="KW-0378">Hydrolase</keyword>
<comment type="cofactor">
    <cofactor evidence="1">
        <name>Zn(2+)</name>
        <dbReference type="ChEBI" id="CHEBI:29105"/>
    </cofactor>
</comment>
<dbReference type="SUPFAM" id="SSF52768">
    <property type="entry name" value="Arginase/deacetylase"/>
    <property type="match status" value="1"/>
</dbReference>
<dbReference type="RefSeq" id="WP_188549375.1">
    <property type="nucleotide sequence ID" value="NZ_BMFY01000002.1"/>
</dbReference>
<dbReference type="EMBL" id="BMFY01000002">
    <property type="protein sequence ID" value="GGA05377.1"/>
    <property type="molecule type" value="Genomic_DNA"/>
</dbReference>
<gene>
    <name evidence="7" type="ORF">GCM10011333_05350</name>
</gene>
<dbReference type="AlphaFoldDB" id="A0A8J2TVX3"/>
<reference evidence="7" key="1">
    <citation type="journal article" date="2014" name="Int. J. Syst. Evol. Microbiol.">
        <title>Complete genome sequence of Corynebacterium casei LMG S-19264T (=DSM 44701T), isolated from a smear-ripened cheese.</title>
        <authorList>
            <consortium name="US DOE Joint Genome Institute (JGI-PGF)"/>
            <person name="Walter F."/>
            <person name="Albersmeier A."/>
            <person name="Kalinowski J."/>
            <person name="Ruckert C."/>
        </authorList>
    </citation>
    <scope>NUCLEOTIDE SEQUENCE</scope>
    <source>
        <strain evidence="7">CGMCC 1.12785</strain>
    </source>
</reference>
<evidence type="ECO:0000313" key="8">
    <source>
        <dbReference type="Proteomes" id="UP000616114"/>
    </source>
</evidence>
<dbReference type="InterPro" id="IPR037138">
    <property type="entry name" value="His_deacetylse_dom_sf"/>
</dbReference>
<feature type="domain" description="Histone deacetylase" evidence="6">
    <location>
        <begin position="36"/>
        <end position="326"/>
    </location>
</feature>
<dbReference type="InterPro" id="IPR023696">
    <property type="entry name" value="Ureohydrolase_dom_sf"/>
</dbReference>
<dbReference type="PANTHER" id="PTHR10625">
    <property type="entry name" value="HISTONE DEACETYLASE HDAC1-RELATED"/>
    <property type="match status" value="1"/>
</dbReference>
<dbReference type="GO" id="GO:0004407">
    <property type="term" value="F:histone deacetylase activity"/>
    <property type="evidence" value="ECO:0007669"/>
    <property type="project" value="TreeGrafter"/>
</dbReference>
<keyword evidence="8" id="KW-1185">Reference proteome</keyword>
<evidence type="ECO:0000259" key="6">
    <source>
        <dbReference type="Pfam" id="PF00850"/>
    </source>
</evidence>
<evidence type="ECO:0000256" key="2">
    <source>
        <dbReference type="ARBA" id="ARBA00005947"/>
    </source>
</evidence>
<comment type="similarity">
    <text evidence="2">Belongs to the histone deacetylase family.</text>
</comment>
<dbReference type="InterPro" id="IPR000286">
    <property type="entry name" value="HDACs"/>
</dbReference>
<dbReference type="Pfam" id="PF00850">
    <property type="entry name" value="Hist_deacetyl"/>
    <property type="match status" value="1"/>
</dbReference>
<dbReference type="GO" id="GO:0016787">
    <property type="term" value="F:hydrolase activity"/>
    <property type="evidence" value="ECO:0007669"/>
    <property type="project" value="UniProtKB-KW"/>
</dbReference>
<evidence type="ECO:0000256" key="1">
    <source>
        <dbReference type="ARBA" id="ARBA00001947"/>
    </source>
</evidence>
<dbReference type="GO" id="GO:0040029">
    <property type="term" value="P:epigenetic regulation of gene expression"/>
    <property type="evidence" value="ECO:0007669"/>
    <property type="project" value="TreeGrafter"/>
</dbReference>
<keyword evidence="5" id="KW-0862">Zinc</keyword>
<dbReference type="PRINTS" id="PR01270">
    <property type="entry name" value="HDASUPER"/>
</dbReference>
<sequence>MQQLTVFWDDRVLRHDTGTALHEAPESPWIGSPLPHTEGPERLVAMHDVLRNGPLGEAVHWAGGRLATEEELRWAHSPRYIEQVRALCETGGWVTGTTRAGAGSYEPLLAAAGTALEAAAAVVEGRSRFGYALIRPPGHHAQPEQADGYCFFNHGALAAEYALRSGMERILIVDWDVHHGNGTQEIFYDRADVLTVSLHMNHGPWGPAHPQTGYADETGTAAGAGHNVNIPLPLGAGDAGYTGAFDRIVAPLAQEYRPDLIIASSGQDASAFDPNGRHNLTMAGFRGLGERVAALAAELCGGRAVLVQEGGYNPSYAPYCLLATLEGLLGAPATADPLAYVPDQTLGLEEAFDAVREAQRPWWPAL</sequence>
<dbReference type="Proteomes" id="UP000616114">
    <property type="component" value="Unassembled WGS sequence"/>
</dbReference>
<evidence type="ECO:0000256" key="5">
    <source>
        <dbReference type="ARBA" id="ARBA00022833"/>
    </source>
</evidence>
<dbReference type="PANTHER" id="PTHR10625:SF17">
    <property type="entry name" value="HISTONE DEACETYLASE 8"/>
    <property type="match status" value="1"/>
</dbReference>